<keyword evidence="2" id="KW-1185">Reference proteome</keyword>
<dbReference type="Proteomes" id="UP000188354">
    <property type="component" value="Chromosome LG09"/>
</dbReference>
<dbReference type="InterPro" id="IPR016024">
    <property type="entry name" value="ARM-type_fold"/>
</dbReference>
<dbReference type="SUPFAM" id="SSF48371">
    <property type="entry name" value="ARM repeat"/>
    <property type="match status" value="1"/>
</dbReference>
<evidence type="ECO:0000313" key="1">
    <source>
        <dbReference type="EMBL" id="OIW04452.1"/>
    </source>
</evidence>
<dbReference type="KEGG" id="lang:109356729"/>
<dbReference type="GO" id="GO:0010150">
    <property type="term" value="P:leaf senescence"/>
    <property type="evidence" value="ECO:0007669"/>
    <property type="project" value="InterPro"/>
</dbReference>
<accession>A0A4P1R8I4</accession>
<dbReference type="PANTHER" id="PTHR36725">
    <property type="entry name" value="SENESCENCE-ASSOCIATED PROTEIN AAF, CHLOROLPLASTIC"/>
    <property type="match status" value="1"/>
</dbReference>
<proteinExistence type="predicted"/>
<dbReference type="STRING" id="3871.A0A4P1R8I4"/>
<evidence type="ECO:0000313" key="2">
    <source>
        <dbReference type="Proteomes" id="UP000188354"/>
    </source>
</evidence>
<gene>
    <name evidence="1" type="ORF">TanjilG_32644</name>
</gene>
<sequence>MALTTNKVSSGPIVTQRTTLCRSHEKHYFPLSTRINRIQLPTHGLEHAQLNYRCLLAETPALFNDRFINGKAVRLFSKKFSISCKSKGTNNTEEKECVATYDGAPDLKRVRTNDEKNGEIHNVRGLAEACRFIYNDAKFVNERARNDIVLLSRGLMRLDARARQDVAFLGTEFLKIDARAREDTEKIDRDVKERAMHLNHIASILKDQAQSRLKSAADEHWNDGALETDLRLADFRAKQRAMEDALMSMELIKYTHDRMVSKLYNFPLRKYRGSLSANNTSGYIMLEKNGKTTNSFLGDVSVTTERISALQEAYWSMASALSEADGIDYTDPEELELLITTLIDLDAMDGKQSVSLLAECSSSPDVSTRRALANALAAAPSMWTLGNAGMGALQRLAEDSNPAIAAAASKAIYELKKQWEIEEGDSWRFMVKVYPKEEKESREYDNDEDIK</sequence>
<organism evidence="1 2">
    <name type="scientific">Lupinus angustifolius</name>
    <name type="common">Narrow-leaved blue lupine</name>
    <dbReference type="NCBI Taxonomy" id="3871"/>
    <lineage>
        <taxon>Eukaryota</taxon>
        <taxon>Viridiplantae</taxon>
        <taxon>Streptophyta</taxon>
        <taxon>Embryophyta</taxon>
        <taxon>Tracheophyta</taxon>
        <taxon>Spermatophyta</taxon>
        <taxon>Magnoliopsida</taxon>
        <taxon>eudicotyledons</taxon>
        <taxon>Gunneridae</taxon>
        <taxon>Pentapetalae</taxon>
        <taxon>rosids</taxon>
        <taxon>fabids</taxon>
        <taxon>Fabales</taxon>
        <taxon>Fabaceae</taxon>
        <taxon>Papilionoideae</taxon>
        <taxon>50 kb inversion clade</taxon>
        <taxon>genistoids sensu lato</taxon>
        <taxon>core genistoids</taxon>
        <taxon>Genisteae</taxon>
        <taxon>Lupinus</taxon>
    </lineage>
</organism>
<name>A0A4P1R8I4_LUPAN</name>
<dbReference type="Gramene" id="OIW04452">
    <property type="protein sequence ID" value="OIW04452"/>
    <property type="gene ID" value="TanjilG_32644"/>
</dbReference>
<dbReference type="GO" id="GO:0009507">
    <property type="term" value="C:chloroplast"/>
    <property type="evidence" value="ECO:0007669"/>
    <property type="project" value="TreeGrafter"/>
</dbReference>
<dbReference type="EMBL" id="CM007369">
    <property type="protein sequence ID" value="OIW04452.1"/>
    <property type="molecule type" value="Genomic_DNA"/>
</dbReference>
<reference evidence="1 2" key="1">
    <citation type="journal article" date="2017" name="Plant Biotechnol. J.">
        <title>A comprehensive draft genome sequence for lupin (Lupinus angustifolius), an emerging health food: insights into plant-microbe interactions and legume evolution.</title>
        <authorList>
            <person name="Hane J.K."/>
            <person name="Ming Y."/>
            <person name="Kamphuis L.G."/>
            <person name="Nelson M.N."/>
            <person name="Garg G."/>
            <person name="Atkins C.A."/>
            <person name="Bayer P.E."/>
            <person name="Bravo A."/>
            <person name="Bringans S."/>
            <person name="Cannon S."/>
            <person name="Edwards D."/>
            <person name="Foley R."/>
            <person name="Gao L.L."/>
            <person name="Harrison M.J."/>
            <person name="Huang W."/>
            <person name="Hurgobin B."/>
            <person name="Li S."/>
            <person name="Liu C.W."/>
            <person name="McGrath A."/>
            <person name="Morahan G."/>
            <person name="Murray J."/>
            <person name="Weller J."/>
            <person name="Jian J."/>
            <person name="Singh K.B."/>
        </authorList>
    </citation>
    <scope>NUCLEOTIDE SEQUENCE [LARGE SCALE GENOMIC DNA]</scope>
    <source>
        <strain evidence="2">cv. Tanjil</strain>
        <tissue evidence="1">Whole plant</tissue>
    </source>
</reference>
<dbReference type="GO" id="GO:0034599">
    <property type="term" value="P:cellular response to oxidative stress"/>
    <property type="evidence" value="ECO:0007669"/>
    <property type="project" value="TreeGrafter"/>
</dbReference>
<dbReference type="InterPro" id="IPR044973">
    <property type="entry name" value="AAF-like"/>
</dbReference>
<dbReference type="Gene3D" id="1.25.10.10">
    <property type="entry name" value="Leucine-rich Repeat Variant"/>
    <property type="match status" value="1"/>
</dbReference>
<protein>
    <recommendedName>
        <fullName evidence="3">Senescence domain-containing protein</fullName>
    </recommendedName>
</protein>
<dbReference type="OrthoDB" id="2019593at2759"/>
<evidence type="ECO:0008006" key="3">
    <source>
        <dbReference type="Google" id="ProtNLM"/>
    </source>
</evidence>
<dbReference type="AlphaFoldDB" id="A0A4P1R8I4"/>
<dbReference type="PANTHER" id="PTHR36725:SF1">
    <property type="entry name" value="SENESCENCE-ASSOCIATED PROTEIN AAF, CHLOROLPLASTIC"/>
    <property type="match status" value="1"/>
</dbReference>
<dbReference type="InterPro" id="IPR011989">
    <property type="entry name" value="ARM-like"/>
</dbReference>